<feature type="non-terminal residue" evidence="2">
    <location>
        <position position="76"/>
    </location>
</feature>
<reference evidence="2" key="1">
    <citation type="submission" date="2020-01" db="EMBL/GenBank/DDBJ databases">
        <title>Insect and environment-associated Actinomycetes.</title>
        <authorList>
            <person name="Currrie C."/>
            <person name="Chevrette M."/>
            <person name="Carlson C."/>
            <person name="Stubbendieck R."/>
            <person name="Wendt-Pienkowski E."/>
        </authorList>
    </citation>
    <scope>NUCLEOTIDE SEQUENCE</scope>
    <source>
        <strain evidence="2">SID7499</strain>
    </source>
</reference>
<protein>
    <submittedName>
        <fullName evidence="2">Uncharacterized protein</fullName>
    </submittedName>
</protein>
<name>A0A6G3WL69_9ACTN</name>
<dbReference type="EMBL" id="JAAGMN010000792">
    <property type="protein sequence ID" value="NEE06259.1"/>
    <property type="molecule type" value="Genomic_DNA"/>
</dbReference>
<organism evidence="2">
    <name type="scientific">Streptomyces sp. SID7499</name>
    <dbReference type="NCBI Taxonomy" id="2706086"/>
    <lineage>
        <taxon>Bacteria</taxon>
        <taxon>Bacillati</taxon>
        <taxon>Actinomycetota</taxon>
        <taxon>Actinomycetes</taxon>
        <taxon>Kitasatosporales</taxon>
        <taxon>Streptomycetaceae</taxon>
        <taxon>Streptomyces</taxon>
    </lineage>
</organism>
<evidence type="ECO:0000313" key="2">
    <source>
        <dbReference type="EMBL" id="NEE06259.1"/>
    </source>
</evidence>
<comment type="caution">
    <text evidence="2">The sequence shown here is derived from an EMBL/GenBank/DDBJ whole genome shotgun (WGS) entry which is preliminary data.</text>
</comment>
<accession>A0A6G3WL69</accession>
<dbReference type="AlphaFoldDB" id="A0A6G3WL69"/>
<proteinExistence type="predicted"/>
<feature type="region of interest" description="Disordered" evidence="1">
    <location>
        <begin position="1"/>
        <end position="40"/>
    </location>
</feature>
<gene>
    <name evidence="2" type="ORF">G3M58_07395</name>
</gene>
<evidence type="ECO:0000256" key="1">
    <source>
        <dbReference type="SAM" id="MobiDB-lite"/>
    </source>
</evidence>
<feature type="compositionally biased region" description="Low complexity" evidence="1">
    <location>
        <begin position="9"/>
        <end position="40"/>
    </location>
</feature>
<sequence length="76" mass="6855">MTAGSQEPASWAASAAGAASTTSGLGAATAGEPVDGVADGVGVGETLFDGVGLAVTEREADGAGGVARSAGGGFSG</sequence>